<evidence type="ECO:0000259" key="1">
    <source>
        <dbReference type="Pfam" id="PF12146"/>
    </source>
</evidence>
<organism evidence="2 3">
    <name type="scientific">Candidatus Stercoripulliclostridium pullicola</name>
    <dbReference type="NCBI Taxonomy" id="2840953"/>
    <lineage>
        <taxon>Bacteria</taxon>
        <taxon>Bacillati</taxon>
        <taxon>Bacillota</taxon>
        <taxon>Clostridia</taxon>
        <taxon>Eubacteriales</taxon>
        <taxon>Candidatus Stercoripulliclostridium</taxon>
    </lineage>
</organism>
<evidence type="ECO:0000313" key="3">
    <source>
        <dbReference type="Proteomes" id="UP000727857"/>
    </source>
</evidence>
<evidence type="ECO:0000313" key="2">
    <source>
        <dbReference type="EMBL" id="MBO8424509.1"/>
    </source>
</evidence>
<dbReference type="GO" id="GO:0016020">
    <property type="term" value="C:membrane"/>
    <property type="evidence" value="ECO:0007669"/>
    <property type="project" value="TreeGrafter"/>
</dbReference>
<feature type="domain" description="Serine aminopeptidase S33" evidence="1">
    <location>
        <begin position="2"/>
        <end position="87"/>
    </location>
</feature>
<reference evidence="2" key="1">
    <citation type="submission" date="2020-10" db="EMBL/GenBank/DDBJ databases">
        <authorList>
            <person name="Gilroy R."/>
        </authorList>
    </citation>
    <scope>NUCLEOTIDE SEQUENCE</scope>
    <source>
        <strain evidence="2">517</strain>
    </source>
</reference>
<dbReference type="AlphaFoldDB" id="A0A940ICY3"/>
<comment type="caution">
    <text evidence="2">The sequence shown here is derived from an EMBL/GenBank/DDBJ whole genome shotgun (WGS) entry which is preliminary data.</text>
</comment>
<proteinExistence type="predicted"/>
<dbReference type="InterPro" id="IPR022742">
    <property type="entry name" value="Hydrolase_4"/>
</dbReference>
<accession>A0A940ICY3</accession>
<dbReference type="InterPro" id="IPR029058">
    <property type="entry name" value="AB_hydrolase_fold"/>
</dbReference>
<name>A0A940ICY3_9FIRM</name>
<dbReference type="InterPro" id="IPR050266">
    <property type="entry name" value="AB_hydrolase_sf"/>
</dbReference>
<reference evidence="2" key="2">
    <citation type="journal article" date="2021" name="PeerJ">
        <title>Extensive microbial diversity within the chicken gut microbiome revealed by metagenomics and culture.</title>
        <authorList>
            <person name="Gilroy R."/>
            <person name="Ravi A."/>
            <person name="Getino M."/>
            <person name="Pursley I."/>
            <person name="Horton D.L."/>
            <person name="Alikhan N.F."/>
            <person name="Baker D."/>
            <person name="Gharbi K."/>
            <person name="Hall N."/>
            <person name="Watson M."/>
            <person name="Adriaenssens E.M."/>
            <person name="Foster-Nyarko E."/>
            <person name="Jarju S."/>
            <person name="Secka A."/>
            <person name="Antonio M."/>
            <person name="Oren A."/>
            <person name="Chaudhuri R.R."/>
            <person name="La Ragione R."/>
            <person name="Hildebrand F."/>
            <person name="Pallen M.J."/>
        </authorList>
    </citation>
    <scope>NUCLEOTIDE SEQUENCE</scope>
    <source>
        <strain evidence="2">517</strain>
    </source>
</reference>
<dbReference type="PANTHER" id="PTHR43798:SF33">
    <property type="entry name" value="HYDROLASE, PUTATIVE (AFU_ORTHOLOGUE AFUA_2G14860)-RELATED"/>
    <property type="match status" value="1"/>
</dbReference>
<dbReference type="EMBL" id="JADINF010000144">
    <property type="protein sequence ID" value="MBO8424509.1"/>
    <property type="molecule type" value="Genomic_DNA"/>
</dbReference>
<dbReference type="Pfam" id="PF12146">
    <property type="entry name" value="Hydrolase_4"/>
    <property type="match status" value="1"/>
</dbReference>
<feature type="non-terminal residue" evidence="2">
    <location>
        <position position="1"/>
    </location>
</feature>
<protein>
    <submittedName>
        <fullName evidence="2">Alpha/beta hydrolase</fullName>
    </submittedName>
</protein>
<dbReference type="SUPFAM" id="SSF53474">
    <property type="entry name" value="alpha/beta-Hydrolases"/>
    <property type="match status" value="1"/>
</dbReference>
<keyword evidence="2" id="KW-0378">Hydrolase</keyword>
<gene>
    <name evidence="2" type="ORF">IAB16_05775</name>
</gene>
<dbReference type="GO" id="GO:0016787">
    <property type="term" value="F:hydrolase activity"/>
    <property type="evidence" value="ECO:0007669"/>
    <property type="project" value="UniProtKB-KW"/>
</dbReference>
<dbReference type="Proteomes" id="UP000727857">
    <property type="component" value="Unassembled WGS sequence"/>
</dbReference>
<dbReference type="PANTHER" id="PTHR43798">
    <property type="entry name" value="MONOACYLGLYCEROL LIPASE"/>
    <property type="match status" value="1"/>
</dbReference>
<sequence length="262" mass="29807">EYTMVCWDQRGSGKSYRKSIKEEKLSIDVYVEDARALVELLVKEFGYDKIIVAGHSWGTIIGTALVSRYPEHIAAYIGQGQFVNGAENEWRSYKFCMDEAERRGDAAAVRALKGAEPKDGVYPSHKAMMVQRNYLSKYGGAEYREHKGTVGSLLIPLLKSDEYTLKDIVNYAKGALYLTDVLWGEVVALEYDRSVRSLEVPLIITQGRHDYNTPSSIAREWFEGLDAPFKKWIWFEDSAHSPIKEEPEAWGRAVREALKEIL</sequence>
<dbReference type="Gene3D" id="3.40.50.1820">
    <property type="entry name" value="alpha/beta hydrolase"/>
    <property type="match status" value="1"/>
</dbReference>